<dbReference type="RefSeq" id="WP_160908244.1">
    <property type="nucleotide sequence ID" value="NZ_WVHS01000004.1"/>
</dbReference>
<dbReference type="Gene3D" id="3.30.70.100">
    <property type="match status" value="1"/>
</dbReference>
<evidence type="ECO:0000313" key="3">
    <source>
        <dbReference type="Proteomes" id="UP000451233"/>
    </source>
</evidence>
<comment type="caution">
    <text evidence="2">The sequence shown here is derived from an EMBL/GenBank/DDBJ whole genome shotgun (WGS) entry which is preliminary data.</text>
</comment>
<dbReference type="SUPFAM" id="SSF55008">
    <property type="entry name" value="HMA, heavy metal-associated domain"/>
    <property type="match status" value="1"/>
</dbReference>
<dbReference type="PROSITE" id="PS50846">
    <property type="entry name" value="HMA_2"/>
    <property type="match status" value="1"/>
</dbReference>
<keyword evidence="3" id="KW-1185">Reference proteome</keyword>
<organism evidence="2 3">
    <name type="scientific">Hufsiella ginkgonis</name>
    <dbReference type="NCBI Taxonomy" id="2695274"/>
    <lineage>
        <taxon>Bacteria</taxon>
        <taxon>Pseudomonadati</taxon>
        <taxon>Bacteroidota</taxon>
        <taxon>Sphingobacteriia</taxon>
        <taxon>Sphingobacteriales</taxon>
        <taxon>Sphingobacteriaceae</taxon>
        <taxon>Hufsiella</taxon>
    </lineage>
</organism>
<dbReference type="GO" id="GO:0046872">
    <property type="term" value="F:metal ion binding"/>
    <property type="evidence" value="ECO:0007669"/>
    <property type="project" value="InterPro"/>
</dbReference>
<gene>
    <name evidence="2" type="ORF">GS398_18270</name>
</gene>
<dbReference type="Proteomes" id="UP000451233">
    <property type="component" value="Unassembled WGS sequence"/>
</dbReference>
<dbReference type="EMBL" id="WVHS01000004">
    <property type="protein sequence ID" value="MXV17250.1"/>
    <property type="molecule type" value="Genomic_DNA"/>
</dbReference>
<feature type="domain" description="HMA" evidence="1">
    <location>
        <begin position="1"/>
        <end position="68"/>
    </location>
</feature>
<proteinExistence type="predicted"/>
<evidence type="ECO:0000313" key="2">
    <source>
        <dbReference type="EMBL" id="MXV17250.1"/>
    </source>
</evidence>
<dbReference type="AlphaFoldDB" id="A0A7K1Y1W2"/>
<evidence type="ECO:0000259" key="1">
    <source>
        <dbReference type="PROSITE" id="PS50846"/>
    </source>
</evidence>
<dbReference type="InterPro" id="IPR036163">
    <property type="entry name" value="HMA_dom_sf"/>
</dbReference>
<protein>
    <recommendedName>
        <fullName evidence="1">HMA domain-containing protein</fullName>
    </recommendedName>
</protein>
<dbReference type="Pfam" id="PF00403">
    <property type="entry name" value="HMA"/>
    <property type="match status" value="1"/>
</dbReference>
<accession>A0A7K1Y1W2</accession>
<sequence length="71" mass="7472">METLKFKTNIKCSGCVAAVTPGLNSLPEVESWTVDLESANKILSVSAWEGLAAGSVKEALQKAGYSAEQVD</sequence>
<name>A0A7K1Y1W2_9SPHI</name>
<reference evidence="2 3" key="1">
    <citation type="submission" date="2019-11" db="EMBL/GenBank/DDBJ databases">
        <title>Pedobacter sp. HMF7056 Genome sequencing and assembly.</title>
        <authorList>
            <person name="Kang H."/>
            <person name="Kim H."/>
            <person name="Joh K."/>
        </authorList>
    </citation>
    <scope>NUCLEOTIDE SEQUENCE [LARGE SCALE GENOMIC DNA]</scope>
    <source>
        <strain evidence="2 3">HMF7056</strain>
    </source>
</reference>
<dbReference type="InterPro" id="IPR006121">
    <property type="entry name" value="HMA_dom"/>
</dbReference>
<dbReference type="CDD" id="cd00371">
    <property type="entry name" value="HMA"/>
    <property type="match status" value="1"/>
</dbReference>